<comment type="caution">
    <text evidence="1">The sequence shown here is derived from an EMBL/GenBank/DDBJ whole genome shotgun (WGS) entry which is preliminary data.</text>
</comment>
<sequence length="114" mass="12938">MNFERLDVWKRSAALSVAVFKHFKSSHERGLKDQITRSSLSISSNIAEGYERMSSKDCVRFLYYAKGSCGELRSQLYISMEIGEIDSNTAFQWINETTELSKMLGGLIKVISKS</sequence>
<keyword evidence="2" id="KW-1185">Reference proteome</keyword>
<accession>A0ABW8L013</accession>
<name>A0ABW8L013_9GAMM</name>
<dbReference type="NCBIfam" id="NF008912">
    <property type="entry name" value="PRK12275.1-6"/>
    <property type="match status" value="1"/>
</dbReference>
<dbReference type="Gene3D" id="1.20.1440.60">
    <property type="entry name" value="23S rRNA-intervening sequence"/>
    <property type="match status" value="1"/>
</dbReference>
<organism evidence="1 2">
    <name type="scientific">Pseudoalteromonas rhizosphaerae</name>
    <dbReference type="NCBI Taxonomy" id="2518973"/>
    <lineage>
        <taxon>Bacteria</taxon>
        <taxon>Pseudomonadati</taxon>
        <taxon>Pseudomonadota</taxon>
        <taxon>Gammaproteobacteria</taxon>
        <taxon>Alteromonadales</taxon>
        <taxon>Pseudoalteromonadaceae</taxon>
        <taxon>Pseudoalteromonas</taxon>
    </lineage>
</organism>
<dbReference type="PANTHER" id="PTHR38471:SF2">
    <property type="entry name" value="FOUR HELIX BUNDLE PROTEIN"/>
    <property type="match status" value="1"/>
</dbReference>
<protein>
    <submittedName>
        <fullName evidence="1">Four helix bundle protein</fullName>
    </submittedName>
</protein>
<evidence type="ECO:0000313" key="1">
    <source>
        <dbReference type="EMBL" id="MFK3865380.1"/>
    </source>
</evidence>
<dbReference type="Proteomes" id="UP001620262">
    <property type="component" value="Unassembled WGS sequence"/>
</dbReference>
<dbReference type="SUPFAM" id="SSF158446">
    <property type="entry name" value="IVS-encoded protein-like"/>
    <property type="match status" value="1"/>
</dbReference>
<dbReference type="InterPro" id="IPR036583">
    <property type="entry name" value="23S_rRNA_IVS_sf"/>
</dbReference>
<dbReference type="RefSeq" id="WP_149980369.1">
    <property type="nucleotide sequence ID" value="NZ_CABVLM010000001.1"/>
</dbReference>
<reference evidence="1 2" key="1">
    <citation type="submission" date="2024-11" db="EMBL/GenBank/DDBJ databases">
        <title>The Natural Products Discovery Center: Release of the First 8490 Sequenced Strains for Exploring Actinobacteria Biosynthetic Diversity.</title>
        <authorList>
            <person name="Kalkreuter E."/>
            <person name="Kautsar S.A."/>
            <person name="Yang D."/>
            <person name="Bader C.D."/>
            <person name="Teijaro C.N."/>
            <person name="Fluegel L."/>
            <person name="Davis C.M."/>
            <person name="Simpson J.R."/>
            <person name="Lauterbach L."/>
            <person name="Steele A.D."/>
            <person name="Gui C."/>
            <person name="Meng S."/>
            <person name="Li G."/>
            <person name="Viehrig K."/>
            <person name="Ye F."/>
            <person name="Su P."/>
            <person name="Kiefer A.F."/>
            <person name="Nichols A."/>
            <person name="Cepeda A.J."/>
            <person name="Yan W."/>
            <person name="Fan B."/>
            <person name="Jiang Y."/>
            <person name="Adhikari A."/>
            <person name="Zheng C.-J."/>
            <person name="Schuster L."/>
            <person name="Cowan T.M."/>
            <person name="Smanski M.J."/>
            <person name="Chevrette M.G."/>
            <person name="De Carvalho L.P.S."/>
            <person name="Shen B."/>
        </authorList>
    </citation>
    <scope>NUCLEOTIDE SEQUENCE [LARGE SCALE GENOMIC DNA]</scope>
    <source>
        <strain evidence="1 2">NPDC078403</strain>
    </source>
</reference>
<dbReference type="Pfam" id="PF05635">
    <property type="entry name" value="23S_rRNA_IVP"/>
    <property type="match status" value="1"/>
</dbReference>
<dbReference type="NCBIfam" id="TIGR02436">
    <property type="entry name" value="four helix bundle protein"/>
    <property type="match status" value="1"/>
</dbReference>
<dbReference type="PANTHER" id="PTHR38471">
    <property type="entry name" value="FOUR HELIX BUNDLE PROTEIN"/>
    <property type="match status" value="1"/>
</dbReference>
<dbReference type="EMBL" id="JBJDOT010000023">
    <property type="protein sequence ID" value="MFK3865380.1"/>
    <property type="molecule type" value="Genomic_DNA"/>
</dbReference>
<evidence type="ECO:0000313" key="2">
    <source>
        <dbReference type="Proteomes" id="UP001620262"/>
    </source>
</evidence>
<dbReference type="InterPro" id="IPR012657">
    <property type="entry name" value="23S_rRNA-intervening_sequence"/>
</dbReference>
<dbReference type="CDD" id="cd16377">
    <property type="entry name" value="23S_rRNA_IVP_like"/>
    <property type="match status" value="1"/>
</dbReference>
<gene>
    <name evidence="1" type="ORF">ACI2JU_16095</name>
</gene>
<proteinExistence type="predicted"/>